<reference evidence="1" key="1">
    <citation type="journal article" date="2023" name="Insect Mol. Biol.">
        <title>Genome sequencing provides insights into the evolution of gene families encoding plant cell wall-degrading enzymes in longhorned beetles.</title>
        <authorList>
            <person name="Shin N.R."/>
            <person name="Okamura Y."/>
            <person name="Kirsch R."/>
            <person name="Pauchet Y."/>
        </authorList>
    </citation>
    <scope>NUCLEOTIDE SEQUENCE</scope>
    <source>
        <strain evidence="1">AMC_N1</strain>
    </source>
</reference>
<comment type="caution">
    <text evidence="1">The sequence shown here is derived from an EMBL/GenBank/DDBJ whole genome shotgun (WGS) entry which is preliminary data.</text>
</comment>
<organism evidence="1 2">
    <name type="scientific">Aromia moschata</name>
    <dbReference type="NCBI Taxonomy" id="1265417"/>
    <lineage>
        <taxon>Eukaryota</taxon>
        <taxon>Metazoa</taxon>
        <taxon>Ecdysozoa</taxon>
        <taxon>Arthropoda</taxon>
        <taxon>Hexapoda</taxon>
        <taxon>Insecta</taxon>
        <taxon>Pterygota</taxon>
        <taxon>Neoptera</taxon>
        <taxon>Endopterygota</taxon>
        <taxon>Coleoptera</taxon>
        <taxon>Polyphaga</taxon>
        <taxon>Cucujiformia</taxon>
        <taxon>Chrysomeloidea</taxon>
        <taxon>Cerambycidae</taxon>
        <taxon>Cerambycinae</taxon>
        <taxon>Callichromatini</taxon>
        <taxon>Aromia</taxon>
    </lineage>
</organism>
<name>A0AAV8Z2A0_9CUCU</name>
<keyword evidence="2" id="KW-1185">Reference proteome</keyword>
<evidence type="ECO:0000313" key="1">
    <source>
        <dbReference type="EMBL" id="KAJ8958025.1"/>
    </source>
</evidence>
<dbReference type="AlphaFoldDB" id="A0AAV8Z2A0"/>
<sequence length="179" mass="19977">MIGKNYTSKQCLRVFVPVDQALLNLPLPSRLHGLLGAPYFPLVSIFFEFLISLSVDDVEKISACIRNIEEGLSNLVKFVEDNTLKKSKRFSRQEEIDGVGSELRRVTCKLKDDIGAICDILQKWTDLSITDDINSKFEALNLNSCQNVVQNVLNSYEAANKEIQSALKNKIKLLGGLTG</sequence>
<evidence type="ECO:0000313" key="2">
    <source>
        <dbReference type="Proteomes" id="UP001162162"/>
    </source>
</evidence>
<protein>
    <submittedName>
        <fullName evidence="1">Uncharacterized protein</fullName>
    </submittedName>
</protein>
<gene>
    <name evidence="1" type="ORF">NQ318_002029</name>
</gene>
<proteinExistence type="predicted"/>
<dbReference type="EMBL" id="JAPWTK010000020">
    <property type="protein sequence ID" value="KAJ8958025.1"/>
    <property type="molecule type" value="Genomic_DNA"/>
</dbReference>
<dbReference type="Proteomes" id="UP001162162">
    <property type="component" value="Unassembled WGS sequence"/>
</dbReference>
<accession>A0AAV8Z2A0</accession>